<protein>
    <submittedName>
        <fullName evidence="2">Uncharacterized protein</fullName>
    </submittedName>
</protein>
<evidence type="ECO:0000313" key="3">
    <source>
        <dbReference type="Proteomes" id="UP000799640"/>
    </source>
</evidence>
<dbReference type="AlphaFoldDB" id="A0A6G1HRW0"/>
<reference evidence="2" key="1">
    <citation type="journal article" date="2020" name="Stud. Mycol.">
        <title>101 Dothideomycetes genomes: a test case for predicting lifestyles and emergence of pathogens.</title>
        <authorList>
            <person name="Haridas S."/>
            <person name="Albert R."/>
            <person name="Binder M."/>
            <person name="Bloem J."/>
            <person name="Labutti K."/>
            <person name="Salamov A."/>
            <person name="Andreopoulos B."/>
            <person name="Baker S."/>
            <person name="Barry K."/>
            <person name="Bills G."/>
            <person name="Bluhm B."/>
            <person name="Cannon C."/>
            <person name="Castanera R."/>
            <person name="Culley D."/>
            <person name="Daum C."/>
            <person name="Ezra D."/>
            <person name="Gonzalez J."/>
            <person name="Henrissat B."/>
            <person name="Kuo A."/>
            <person name="Liang C."/>
            <person name="Lipzen A."/>
            <person name="Lutzoni F."/>
            <person name="Magnuson J."/>
            <person name="Mondo S."/>
            <person name="Nolan M."/>
            <person name="Ohm R."/>
            <person name="Pangilinan J."/>
            <person name="Park H.-J."/>
            <person name="Ramirez L."/>
            <person name="Alfaro M."/>
            <person name="Sun H."/>
            <person name="Tritt A."/>
            <person name="Yoshinaga Y."/>
            <person name="Zwiers L.-H."/>
            <person name="Turgeon B."/>
            <person name="Goodwin S."/>
            <person name="Spatafora J."/>
            <person name="Crous P."/>
            <person name="Grigoriev I."/>
        </authorList>
    </citation>
    <scope>NUCLEOTIDE SEQUENCE</scope>
    <source>
        <strain evidence="2">CBS 262.69</strain>
    </source>
</reference>
<proteinExistence type="predicted"/>
<feature type="compositionally biased region" description="Basic and acidic residues" evidence="1">
    <location>
        <begin position="50"/>
        <end position="92"/>
    </location>
</feature>
<keyword evidence="3" id="KW-1185">Reference proteome</keyword>
<accession>A0A6G1HRW0</accession>
<dbReference type="Proteomes" id="UP000799640">
    <property type="component" value="Unassembled WGS sequence"/>
</dbReference>
<feature type="region of interest" description="Disordered" evidence="1">
    <location>
        <begin position="50"/>
        <end position="205"/>
    </location>
</feature>
<evidence type="ECO:0000256" key="1">
    <source>
        <dbReference type="SAM" id="MobiDB-lite"/>
    </source>
</evidence>
<evidence type="ECO:0000313" key="2">
    <source>
        <dbReference type="EMBL" id="KAF2398793.1"/>
    </source>
</evidence>
<feature type="compositionally biased region" description="Basic residues" evidence="1">
    <location>
        <begin position="185"/>
        <end position="195"/>
    </location>
</feature>
<sequence>MPLSKRSSPSLPDILDILSPKQLHSLTRKNTKSNKKHALRVRYRLYEVELERLSADEPEPKPREPKFDCERKTVSWADEPRKWSEEREAAKTEDDDGDISFPVPKGLSEAGTWHACHSETEGAADVEAETDAPGSPPVGTNQDNSGDREFQDENSDAHNTSKWDVPRERDELQDKKSRSPISYVRRMRKKLKMNRSHSAYKLLSD</sequence>
<gene>
    <name evidence="2" type="ORF">EJ06DRAFT_557975</name>
</gene>
<name>A0A6G1HRW0_9PEZI</name>
<organism evidence="2 3">
    <name type="scientific">Trichodelitschia bisporula</name>
    <dbReference type="NCBI Taxonomy" id="703511"/>
    <lineage>
        <taxon>Eukaryota</taxon>
        <taxon>Fungi</taxon>
        <taxon>Dikarya</taxon>
        <taxon>Ascomycota</taxon>
        <taxon>Pezizomycotina</taxon>
        <taxon>Dothideomycetes</taxon>
        <taxon>Dothideomycetes incertae sedis</taxon>
        <taxon>Phaeotrichales</taxon>
        <taxon>Phaeotrichaceae</taxon>
        <taxon>Trichodelitschia</taxon>
    </lineage>
</organism>
<feature type="compositionally biased region" description="Basic and acidic residues" evidence="1">
    <location>
        <begin position="145"/>
        <end position="177"/>
    </location>
</feature>
<dbReference type="EMBL" id="ML996699">
    <property type="protein sequence ID" value="KAF2398793.1"/>
    <property type="molecule type" value="Genomic_DNA"/>
</dbReference>